<accession>A0A7X0MRE6</accession>
<dbReference type="InterPro" id="IPR030678">
    <property type="entry name" value="Peptide/Ni-bd"/>
</dbReference>
<dbReference type="PANTHER" id="PTHR30290">
    <property type="entry name" value="PERIPLASMIC BINDING COMPONENT OF ABC TRANSPORTER"/>
    <property type="match status" value="1"/>
</dbReference>
<dbReference type="InterPro" id="IPR000914">
    <property type="entry name" value="SBP_5_dom"/>
</dbReference>
<sequence>MLHLRSHTLRMLSATAALSLLSFAAPYGLSGEAMAATPADTLVEGFAIDDIISIDPGEAFELSAAEVTANSYSKLVTLDPSDTSKVIGDLADSWTVSDDGMTYTFKLKPNLKFASGNPITAEDVAFSFERAVKLDKSPAFLLTQFGLKADNVTEKAKASGADTFTFVVDKAYAPSFVLNVLTATVAAVVDKKVVMEHAKSVTPTAEYKFDTDFGNEWMKTGYAGSGPFKVVAWRANEAVVMEANPNYYGEKPKLKRVIYRHMKESSGQRLALENGDIDVARNLEPNDMDSVSKKEGISLTSAPKGTVYYFSLNQKNKNLAKPEVVEAMKYLVDYDAIGATLIKGIGEIHQTFLPKGQLGALSDNPYKLDVAKAKELLAKAGLADGFTVTMDVRNTQPVTGIAESVQQTLAQANIKLEIIPGDGKQTLTKYRARTHDIYIGQWGSDYFDPNSNAETFTVNPDNADTGTTKTLAWRNAWDVPKELSDASKGALLEKDAAKRAATYEDLQRKVLATSPFVIVFQQTEVAGYSSKVKGYKLGPSFDTNFVAPVSKE</sequence>
<dbReference type="PANTHER" id="PTHR30290:SF34">
    <property type="entry name" value="ABC TRANSPORTER, PERIPLASMIC OLIGO-PEPTIDE BINDING PROTEIN, PUTATIVE-RELATED"/>
    <property type="match status" value="1"/>
</dbReference>
<evidence type="ECO:0000256" key="2">
    <source>
        <dbReference type="ARBA" id="ARBA00005695"/>
    </source>
</evidence>
<evidence type="ECO:0000313" key="6">
    <source>
        <dbReference type="Proteomes" id="UP000585437"/>
    </source>
</evidence>
<organism evidence="5 6">
    <name type="scientific">Rhizobium soli</name>
    <dbReference type="NCBI Taxonomy" id="424798"/>
    <lineage>
        <taxon>Bacteria</taxon>
        <taxon>Pseudomonadati</taxon>
        <taxon>Pseudomonadota</taxon>
        <taxon>Alphaproteobacteria</taxon>
        <taxon>Hyphomicrobiales</taxon>
        <taxon>Rhizobiaceae</taxon>
        <taxon>Rhizobium/Agrobacterium group</taxon>
        <taxon>Rhizobium</taxon>
    </lineage>
</organism>
<dbReference type="GO" id="GO:1904680">
    <property type="term" value="F:peptide transmembrane transporter activity"/>
    <property type="evidence" value="ECO:0007669"/>
    <property type="project" value="TreeGrafter"/>
</dbReference>
<keyword evidence="3" id="KW-0732">Signal</keyword>
<dbReference type="SUPFAM" id="SSF53850">
    <property type="entry name" value="Periplasmic binding protein-like II"/>
    <property type="match status" value="1"/>
</dbReference>
<dbReference type="Pfam" id="PF00496">
    <property type="entry name" value="SBP_bac_5"/>
    <property type="match status" value="1"/>
</dbReference>
<gene>
    <name evidence="5" type="ORF">F4695_001853</name>
</gene>
<comment type="caution">
    <text evidence="5">The sequence shown here is derived from an EMBL/GenBank/DDBJ whole genome shotgun (WGS) entry which is preliminary data.</text>
</comment>
<evidence type="ECO:0000256" key="3">
    <source>
        <dbReference type="SAM" id="SignalP"/>
    </source>
</evidence>
<dbReference type="Gene3D" id="3.90.76.10">
    <property type="entry name" value="Dipeptide-binding Protein, Domain 1"/>
    <property type="match status" value="1"/>
</dbReference>
<dbReference type="GO" id="GO:0030288">
    <property type="term" value="C:outer membrane-bounded periplasmic space"/>
    <property type="evidence" value="ECO:0007669"/>
    <property type="project" value="UniProtKB-ARBA"/>
</dbReference>
<evidence type="ECO:0000259" key="4">
    <source>
        <dbReference type="Pfam" id="PF00496"/>
    </source>
</evidence>
<keyword evidence="6" id="KW-1185">Reference proteome</keyword>
<dbReference type="PIRSF" id="PIRSF002741">
    <property type="entry name" value="MppA"/>
    <property type="match status" value="1"/>
</dbReference>
<dbReference type="AlphaFoldDB" id="A0A7X0MRE6"/>
<dbReference type="Proteomes" id="UP000585437">
    <property type="component" value="Unassembled WGS sequence"/>
</dbReference>
<protein>
    <submittedName>
        <fullName evidence="5">Peptide/nickel transport system substrate-binding protein</fullName>
    </submittedName>
</protein>
<feature type="chain" id="PRO_5031178997" evidence="3">
    <location>
        <begin position="36"/>
        <end position="552"/>
    </location>
</feature>
<comment type="similarity">
    <text evidence="2">Belongs to the bacterial solute-binding protein 5 family.</text>
</comment>
<feature type="signal peptide" evidence="3">
    <location>
        <begin position="1"/>
        <end position="35"/>
    </location>
</feature>
<dbReference type="RefSeq" id="WP_184654464.1">
    <property type="nucleotide sequence ID" value="NZ_JACHBU010000003.1"/>
</dbReference>
<feature type="domain" description="Solute-binding protein family 5" evidence="4">
    <location>
        <begin position="85"/>
        <end position="461"/>
    </location>
</feature>
<evidence type="ECO:0000256" key="1">
    <source>
        <dbReference type="ARBA" id="ARBA00004418"/>
    </source>
</evidence>
<dbReference type="GO" id="GO:0015833">
    <property type="term" value="P:peptide transport"/>
    <property type="evidence" value="ECO:0007669"/>
    <property type="project" value="TreeGrafter"/>
</dbReference>
<reference evidence="5 6" key="1">
    <citation type="submission" date="2020-08" db="EMBL/GenBank/DDBJ databases">
        <title>The Agave Microbiome: Exploring the role of microbial communities in plant adaptations to desert environments.</title>
        <authorList>
            <person name="Partida-Martinez L.P."/>
        </authorList>
    </citation>
    <scope>NUCLEOTIDE SEQUENCE [LARGE SCALE GENOMIC DNA]</scope>
    <source>
        <strain evidence="5 6">AS3.12</strain>
    </source>
</reference>
<evidence type="ECO:0000313" key="5">
    <source>
        <dbReference type="EMBL" id="MBB6508504.1"/>
    </source>
</evidence>
<dbReference type="CDD" id="cd08512">
    <property type="entry name" value="PBP2_NikA_DppA_OppA_like_7"/>
    <property type="match status" value="1"/>
</dbReference>
<dbReference type="InterPro" id="IPR039424">
    <property type="entry name" value="SBP_5"/>
</dbReference>
<name>A0A7X0MRE6_9HYPH</name>
<dbReference type="GO" id="GO:0043190">
    <property type="term" value="C:ATP-binding cassette (ABC) transporter complex"/>
    <property type="evidence" value="ECO:0007669"/>
    <property type="project" value="InterPro"/>
</dbReference>
<dbReference type="EMBL" id="JACHBU010000003">
    <property type="protein sequence ID" value="MBB6508504.1"/>
    <property type="molecule type" value="Genomic_DNA"/>
</dbReference>
<dbReference type="Gene3D" id="3.10.105.10">
    <property type="entry name" value="Dipeptide-binding Protein, Domain 3"/>
    <property type="match status" value="1"/>
</dbReference>
<proteinExistence type="inferred from homology"/>
<comment type="subcellular location">
    <subcellularLocation>
        <location evidence="1">Periplasm</location>
    </subcellularLocation>
</comment>
<dbReference type="Gene3D" id="3.40.190.10">
    <property type="entry name" value="Periplasmic binding protein-like II"/>
    <property type="match status" value="1"/>
</dbReference>